<sequence>MTTLFDPIRVGDLELPNRVFMAPLTRCRADEGRIPNALMAEYYVQRASAGLILSEATSVEPMGVGYPNTPGIWNDEQVAGWAKVTQAVHAAGGRIFLQLWHVGRISHSRYLDGKLPVAPSALQPAGHVSLVRPITAFETPRALETAEIPGIVEAYRLGAENAKKAGFDGVEIHGANGYLLDQFLQTSTNQRTDQYGGSVENRARLLLEVTDAVVGVWGAGRVGMHLSPRADLHDMGDANRAETFTYVATELGKRGIAFICAREKEAADSLGPQLKAAFGGVYVANESFTKASANAAIARGDTDAVAFGVPFIANPDLPERLAADAPLNAPHPETFYAEGATGYVDYPAL</sequence>
<dbReference type="PANTHER" id="PTHR22893:SF98">
    <property type="entry name" value="OXIDOREDUCTASE"/>
    <property type="match status" value="1"/>
</dbReference>
<dbReference type="PANTHER" id="PTHR22893">
    <property type="entry name" value="NADH OXIDOREDUCTASE-RELATED"/>
    <property type="match status" value="1"/>
</dbReference>
<evidence type="ECO:0000313" key="3">
    <source>
        <dbReference type="Proteomes" id="UP000746535"/>
    </source>
</evidence>
<dbReference type="RefSeq" id="WP_168083877.1">
    <property type="nucleotide sequence ID" value="NZ_JAAVJI010000005.1"/>
</dbReference>
<gene>
    <name evidence="2" type="ORF">HBH25_10545</name>
</gene>
<name>A0ABX0YH19_9PSED</name>
<dbReference type="Pfam" id="PF00724">
    <property type="entry name" value="Oxidored_FMN"/>
    <property type="match status" value="1"/>
</dbReference>
<organism evidence="2 3">
    <name type="scientific">Pseudomonas quercus</name>
    <dbReference type="NCBI Taxonomy" id="2722792"/>
    <lineage>
        <taxon>Bacteria</taxon>
        <taxon>Pseudomonadati</taxon>
        <taxon>Pseudomonadota</taxon>
        <taxon>Gammaproteobacteria</taxon>
        <taxon>Pseudomonadales</taxon>
        <taxon>Pseudomonadaceae</taxon>
        <taxon>Pseudomonas</taxon>
    </lineage>
</organism>
<dbReference type="InterPro" id="IPR001155">
    <property type="entry name" value="OxRdtase_FMN_N"/>
</dbReference>
<proteinExistence type="predicted"/>
<dbReference type="SUPFAM" id="SSF51395">
    <property type="entry name" value="FMN-linked oxidoreductases"/>
    <property type="match status" value="1"/>
</dbReference>
<dbReference type="InterPro" id="IPR013785">
    <property type="entry name" value="Aldolase_TIM"/>
</dbReference>
<evidence type="ECO:0000259" key="1">
    <source>
        <dbReference type="Pfam" id="PF00724"/>
    </source>
</evidence>
<dbReference type="EMBL" id="JAAVJI010000005">
    <property type="protein sequence ID" value="NJP01298.1"/>
    <property type="molecule type" value="Genomic_DNA"/>
</dbReference>
<evidence type="ECO:0000313" key="2">
    <source>
        <dbReference type="EMBL" id="NJP01298.1"/>
    </source>
</evidence>
<feature type="domain" description="NADH:flavin oxidoreductase/NADH oxidase N-terminal" evidence="1">
    <location>
        <begin position="4"/>
        <end position="327"/>
    </location>
</feature>
<dbReference type="Proteomes" id="UP000746535">
    <property type="component" value="Unassembled WGS sequence"/>
</dbReference>
<dbReference type="InterPro" id="IPR045247">
    <property type="entry name" value="Oye-like"/>
</dbReference>
<dbReference type="Gene3D" id="3.20.20.70">
    <property type="entry name" value="Aldolase class I"/>
    <property type="match status" value="1"/>
</dbReference>
<reference evidence="2 3" key="1">
    <citation type="submission" date="2020-03" db="EMBL/GenBank/DDBJ databases">
        <authorList>
            <person name="Wang L."/>
            <person name="He N."/>
            <person name="Li Y."/>
            <person name="Fang Y."/>
            <person name="Zhang F."/>
        </authorList>
    </citation>
    <scope>NUCLEOTIDE SEQUENCE [LARGE SCALE GENOMIC DNA]</scope>
    <source>
        <strain evidence="3">hsmgli-8</strain>
    </source>
</reference>
<protein>
    <submittedName>
        <fullName evidence="2">Alkene reductase</fullName>
    </submittedName>
</protein>
<comment type="caution">
    <text evidence="2">The sequence shown here is derived from an EMBL/GenBank/DDBJ whole genome shotgun (WGS) entry which is preliminary data.</text>
</comment>
<keyword evidence="3" id="KW-1185">Reference proteome</keyword>
<dbReference type="CDD" id="cd02933">
    <property type="entry name" value="OYE_like_FMN"/>
    <property type="match status" value="1"/>
</dbReference>
<accession>A0ABX0YH19</accession>